<dbReference type="Gene3D" id="2.130.10.10">
    <property type="entry name" value="YVTN repeat-like/Quinoprotein amine dehydrogenase"/>
    <property type="match status" value="1"/>
</dbReference>
<feature type="repeat" description="WD" evidence="5">
    <location>
        <begin position="469"/>
        <end position="501"/>
    </location>
</feature>
<dbReference type="InterPro" id="IPR019775">
    <property type="entry name" value="WD40_repeat_CS"/>
</dbReference>
<dbReference type="EMBL" id="CAJNOJ010000046">
    <property type="protein sequence ID" value="CAF0950287.1"/>
    <property type="molecule type" value="Genomic_DNA"/>
</dbReference>
<dbReference type="CDD" id="cd00200">
    <property type="entry name" value="WD40"/>
    <property type="match status" value="1"/>
</dbReference>
<evidence type="ECO:0000256" key="4">
    <source>
        <dbReference type="PROSITE-ProRule" id="PRU00192"/>
    </source>
</evidence>
<protein>
    <recommendedName>
        <fullName evidence="7">SH3 domain-containing protein</fullName>
    </recommendedName>
</protein>
<dbReference type="SMART" id="SM00320">
    <property type="entry name" value="WD40"/>
    <property type="match status" value="6"/>
</dbReference>
<feature type="compositionally biased region" description="Basic and acidic residues" evidence="6">
    <location>
        <begin position="1"/>
        <end position="11"/>
    </location>
</feature>
<evidence type="ECO:0000256" key="1">
    <source>
        <dbReference type="ARBA" id="ARBA00022443"/>
    </source>
</evidence>
<dbReference type="InterPro" id="IPR036028">
    <property type="entry name" value="SH3-like_dom_sf"/>
</dbReference>
<keyword evidence="2 5" id="KW-0853">WD repeat</keyword>
<dbReference type="OrthoDB" id="2096344at2759"/>
<dbReference type="AlphaFoldDB" id="A0A814CZU4"/>
<name>A0A814CZU4_ADIRI</name>
<dbReference type="Pfam" id="PF07653">
    <property type="entry name" value="SH3_2"/>
    <property type="match status" value="1"/>
</dbReference>
<dbReference type="PANTHER" id="PTHR44499:SF1">
    <property type="entry name" value="JOUBERIN"/>
    <property type="match status" value="1"/>
</dbReference>
<dbReference type="PROSITE" id="PS50294">
    <property type="entry name" value="WD_REPEATS_REGION"/>
    <property type="match status" value="3"/>
</dbReference>
<proteinExistence type="predicted"/>
<dbReference type="SUPFAM" id="SSF50978">
    <property type="entry name" value="WD40 repeat-like"/>
    <property type="match status" value="1"/>
</dbReference>
<feature type="compositionally biased region" description="Polar residues" evidence="6">
    <location>
        <begin position="858"/>
        <end position="867"/>
    </location>
</feature>
<feature type="repeat" description="WD" evidence="5">
    <location>
        <begin position="512"/>
        <end position="547"/>
    </location>
</feature>
<evidence type="ECO:0000313" key="8">
    <source>
        <dbReference type="EMBL" id="CAF0950287.1"/>
    </source>
</evidence>
<feature type="region of interest" description="Disordered" evidence="6">
    <location>
        <begin position="820"/>
        <end position="898"/>
    </location>
</feature>
<feature type="compositionally biased region" description="Basic and acidic residues" evidence="6">
    <location>
        <begin position="46"/>
        <end position="57"/>
    </location>
</feature>
<reference evidence="8" key="1">
    <citation type="submission" date="2021-02" db="EMBL/GenBank/DDBJ databases">
        <authorList>
            <person name="Nowell W R."/>
        </authorList>
    </citation>
    <scope>NUCLEOTIDE SEQUENCE</scope>
</reference>
<keyword evidence="1 4" id="KW-0728">SH3 domain</keyword>
<feature type="repeat" description="WD" evidence="5">
    <location>
        <begin position="557"/>
        <end position="589"/>
    </location>
</feature>
<sequence>MIKSDSHDSTAEYHSYSEQLIKDETLSRARRARRQNRTNSGTTSGDETRREVPEGHLRPPSARRQPKTSPKRSDLPPLDNSTSIIVENETKPKRRTKAAKARENEEIEMTPRESPGDRRQRRRPKSAKSKDAHSEAEPTNDSERDKILGIVVHRTDRLRTDLRLRHPFVRVHIVDLSTRSYVRKTDPNRLVLRYHLQNEQSVDHIPAISTHPYDFNANRSTIPSWEQMLIINEEYPHFTSVQQQNIFIFFEILEFVTNQQNINDLSNTFPIAWAFLKVMGSRNVLNTERMIRLQLWQPIEHIRGSALTPDVVMWYNHVSRTKYPSTLYVTVKPLNIPNHFHPGLRSALDGGIEQMRSEYRQIKRELEEHIPGGSSDHLTETQQMDLNNETMGPLQRVAQLPPRWQKLPNSKCKIPTESLLSLNTSERGCSAIRFSHNGYFLACAEVNKLQENNLISVFEIPRGQRVAVFSGHLQMIYDLDWTRSDRYLASGSADSSVKIWNFAQTERKPWRTLAHPSYVYCVRFHPFVENILVTAGYDKMIRIWNIDKKHGQVIRTMSDHLGYISSLSFNPDGTRLASVDSIGSIKVWQGLPNETSTSQIFADSWTLGSSLDFGELQNIPLNSITYSPGDNYLLVSARDNLIVLIDVRTKSISRRYVGAFNLQDRIRSTFSSCGSLIFAGSEDGQVHCWHTYNGNLLYSYKYINYTQPVIDIQFHPFDNLVAMCAIGPLHQVYVFQHTFDDADIEAKPYQQPSPVKTVIVPSGTLGTSIIASDTDRSMTKGRFESSGDELPRTVVSKNESKNRRLAVVNKILDEMDDVINPKSSTSRHRDSVTGYGGGHMMSRTTERDMSPYQGHRNLPSSGYNSDSGRPPLVSPLRNLTSPDLFVPVSNRTNDDDDDYAYQRTPSSSTQIMYATTNYTAARPQELSFSKNDKIKILNKESHLLWYAEHVPTGARGYVSPNRVHISARDAYSPSPKATVSNTDRRFISEVPRLDNSSRRVQQKSVKFDDSD</sequence>
<dbReference type="SMART" id="SM00326">
    <property type="entry name" value="SH3"/>
    <property type="match status" value="1"/>
</dbReference>
<keyword evidence="3" id="KW-0677">Repeat</keyword>
<dbReference type="InterPro" id="IPR001452">
    <property type="entry name" value="SH3_domain"/>
</dbReference>
<feature type="region of interest" description="Disordered" evidence="6">
    <location>
        <begin position="1"/>
        <end position="142"/>
    </location>
</feature>
<dbReference type="GO" id="GO:0036064">
    <property type="term" value="C:ciliary basal body"/>
    <property type="evidence" value="ECO:0007669"/>
    <property type="project" value="TreeGrafter"/>
</dbReference>
<dbReference type="InterPro" id="IPR015943">
    <property type="entry name" value="WD40/YVTN_repeat-like_dom_sf"/>
</dbReference>
<evidence type="ECO:0000259" key="7">
    <source>
        <dbReference type="PROSITE" id="PS50002"/>
    </source>
</evidence>
<dbReference type="InterPro" id="IPR001680">
    <property type="entry name" value="WD40_rpt"/>
</dbReference>
<dbReference type="InterPro" id="IPR036322">
    <property type="entry name" value="WD40_repeat_dom_sf"/>
</dbReference>
<dbReference type="PANTHER" id="PTHR44499">
    <property type="entry name" value="JOUBERIN"/>
    <property type="match status" value="1"/>
</dbReference>
<evidence type="ECO:0000256" key="3">
    <source>
        <dbReference type="ARBA" id="ARBA00022737"/>
    </source>
</evidence>
<gene>
    <name evidence="8" type="ORF">EDS130_LOCUS12299</name>
</gene>
<dbReference type="PROSITE" id="PS00678">
    <property type="entry name" value="WD_REPEATS_1"/>
    <property type="match status" value="1"/>
</dbReference>
<dbReference type="PROSITE" id="PS50002">
    <property type="entry name" value="SH3"/>
    <property type="match status" value="1"/>
</dbReference>
<feature type="compositionally biased region" description="Basic and acidic residues" evidence="6">
    <location>
        <begin position="128"/>
        <end position="142"/>
    </location>
</feature>
<evidence type="ECO:0000256" key="6">
    <source>
        <dbReference type="SAM" id="MobiDB-lite"/>
    </source>
</evidence>
<evidence type="ECO:0000256" key="5">
    <source>
        <dbReference type="PROSITE-ProRule" id="PRU00221"/>
    </source>
</evidence>
<dbReference type="Gene3D" id="2.30.30.40">
    <property type="entry name" value="SH3 Domains"/>
    <property type="match status" value="1"/>
</dbReference>
<feature type="compositionally biased region" description="Basic and acidic residues" evidence="6">
    <location>
        <begin position="100"/>
        <end position="118"/>
    </location>
</feature>
<feature type="region of interest" description="Disordered" evidence="6">
    <location>
        <begin position="992"/>
        <end position="1011"/>
    </location>
</feature>
<dbReference type="Proteomes" id="UP000663852">
    <property type="component" value="Unassembled WGS sequence"/>
</dbReference>
<evidence type="ECO:0000313" key="9">
    <source>
        <dbReference type="Proteomes" id="UP000663852"/>
    </source>
</evidence>
<accession>A0A814CZU4</accession>
<dbReference type="PROSITE" id="PS50082">
    <property type="entry name" value="WD_REPEATS_2"/>
    <property type="match status" value="3"/>
</dbReference>
<organism evidence="8 9">
    <name type="scientific">Adineta ricciae</name>
    <name type="common">Rotifer</name>
    <dbReference type="NCBI Taxonomy" id="249248"/>
    <lineage>
        <taxon>Eukaryota</taxon>
        <taxon>Metazoa</taxon>
        <taxon>Spiralia</taxon>
        <taxon>Gnathifera</taxon>
        <taxon>Rotifera</taxon>
        <taxon>Eurotatoria</taxon>
        <taxon>Bdelloidea</taxon>
        <taxon>Adinetida</taxon>
        <taxon>Adinetidae</taxon>
        <taxon>Adineta</taxon>
    </lineage>
</organism>
<feature type="domain" description="SH3" evidence="7">
    <location>
        <begin position="907"/>
        <end position="968"/>
    </location>
</feature>
<dbReference type="GO" id="GO:0044458">
    <property type="term" value="P:motile cilium assembly"/>
    <property type="evidence" value="ECO:0007669"/>
    <property type="project" value="TreeGrafter"/>
</dbReference>
<comment type="caution">
    <text evidence="8">The sequence shown here is derived from an EMBL/GenBank/DDBJ whole genome shotgun (WGS) entry which is preliminary data.</text>
</comment>
<dbReference type="InterPro" id="IPR052803">
    <property type="entry name" value="Cilium-Associated_Jouberin"/>
</dbReference>
<dbReference type="Pfam" id="PF00400">
    <property type="entry name" value="WD40"/>
    <property type="match status" value="4"/>
</dbReference>
<dbReference type="SUPFAM" id="SSF50044">
    <property type="entry name" value="SH3-domain"/>
    <property type="match status" value="1"/>
</dbReference>
<evidence type="ECO:0000256" key="2">
    <source>
        <dbReference type="ARBA" id="ARBA00022574"/>
    </source>
</evidence>